<name>L2FK72_COLFN</name>
<dbReference type="AlphaFoldDB" id="L2FK72"/>
<gene>
    <name evidence="2" type="ORF">CGGC5_12236</name>
</gene>
<reference evidence="2" key="1">
    <citation type="submission" date="2012-08" db="EMBL/GenBank/DDBJ databases">
        <title>Genome analysis of Colletotrichum orbiculare and Colletotrichum fructicola.</title>
        <authorList>
            <person name="Gan P.H.P."/>
            <person name="Ikeda K."/>
            <person name="Irieda H."/>
            <person name="Narusaka M."/>
            <person name="O'Connell R.J."/>
            <person name="Narusaka Y."/>
            <person name="Takano Y."/>
            <person name="Kubo Y."/>
            <person name="Shirasu K."/>
        </authorList>
    </citation>
    <scope>NUCLEOTIDE SEQUENCE</scope>
    <source>
        <strain evidence="2">Nara gc5</strain>
    </source>
</reference>
<dbReference type="EMBL" id="KB021027">
    <property type="protein sequence ID" value="ELA26804.1"/>
    <property type="molecule type" value="Genomic_DNA"/>
</dbReference>
<protein>
    <submittedName>
        <fullName evidence="2">TPR domain-containing protein</fullName>
    </submittedName>
</protein>
<dbReference type="HOGENOM" id="CLU_001305_2_2_1"/>
<dbReference type="InterPro" id="IPR011990">
    <property type="entry name" value="TPR-like_helical_dom_sf"/>
</dbReference>
<evidence type="ECO:0000313" key="2">
    <source>
        <dbReference type="EMBL" id="ELA26804.1"/>
    </source>
</evidence>
<sequence>MHAIEVVNEGIEAAPQNHLVEALLLCNLGRCYGRLFQRSGILEDINKAIEAASKSVAKTPEYHFNNIIVLDNLAAQLSFRHERTGSMADIDRAVLSLRAALNLAPKDHFSRTILLSNLSFCLGMRYKRTKLADGIDGAIDALDEAIEDVPEGHPNHARFLLNLGSRLDTRCHETGSVEDLDRGITSMTKAIDLTPDDHPDHSLHFNNLGRILLRRFQISTSMADLDLAFKMLNIAVRTIPEDHNDRINVFSNLSHYYYIRFLRTRSADDFESHLSSCIQGWKCENSSPSLRILLALDAAELFGTQSRWEEANEILRSAINIVPALSPRALKSTDQQHMLADVSGIASLAAAAALNTGSPPEECLRLLELGRGVMASLLLETRTEVAELEQNHPDLAERFQSLRDELDTPLSSEMIQISNDNVYLWEMQALRRRELDKSFTEVIEEIRTKTGFENFLLAPEVQDLLNAASLGPIVVLNANRWRCDAFLITPNDIQLLPLPLLADTNIDGAMEISSSLLEKLWDNAVFPILERLGFSKRPEGGKLPRLFWILTGSLSRLPFHAAGYHYEGSSDTVLDRVVSSYVQHFY</sequence>
<evidence type="ECO:0000256" key="1">
    <source>
        <dbReference type="SAM" id="Coils"/>
    </source>
</evidence>
<keyword evidence="1" id="KW-0175">Coiled coil</keyword>
<feature type="coiled-coil region" evidence="1">
    <location>
        <begin position="378"/>
        <end position="405"/>
    </location>
</feature>
<dbReference type="SUPFAM" id="SSF48452">
    <property type="entry name" value="TPR-like"/>
    <property type="match status" value="1"/>
</dbReference>
<proteinExistence type="predicted"/>
<dbReference type="STRING" id="1213859.L2FK72"/>
<organism evidence="2">
    <name type="scientific">Colletotrichum fructicola (strain Nara gc5)</name>
    <name type="common">Anthracnose fungus</name>
    <name type="synonym">Colletotrichum gloeosporioides (strain Nara gc5)</name>
    <dbReference type="NCBI Taxonomy" id="1213859"/>
    <lineage>
        <taxon>Eukaryota</taxon>
        <taxon>Fungi</taxon>
        <taxon>Dikarya</taxon>
        <taxon>Ascomycota</taxon>
        <taxon>Pezizomycotina</taxon>
        <taxon>Sordariomycetes</taxon>
        <taxon>Hypocreomycetidae</taxon>
        <taxon>Glomerellales</taxon>
        <taxon>Glomerellaceae</taxon>
        <taxon>Colletotrichum</taxon>
        <taxon>Colletotrichum gloeosporioides species complex</taxon>
    </lineage>
</organism>
<accession>L2FK72</accession>
<dbReference type="Gene3D" id="1.25.40.10">
    <property type="entry name" value="Tetratricopeptide repeat domain"/>
    <property type="match status" value="2"/>
</dbReference>